<proteinExistence type="predicted"/>
<dbReference type="AlphaFoldDB" id="A0A0B5I700"/>
<evidence type="ECO:0000256" key="1">
    <source>
        <dbReference type="SAM" id="MobiDB-lite"/>
    </source>
</evidence>
<protein>
    <submittedName>
        <fullName evidence="2">Uncharacterized protein</fullName>
    </submittedName>
</protein>
<dbReference type="EMBL" id="CP010407">
    <property type="protein sequence ID" value="AJF68386.1"/>
    <property type="molecule type" value="Genomic_DNA"/>
</dbReference>
<feature type="compositionally biased region" description="Basic and acidic residues" evidence="1">
    <location>
        <begin position="35"/>
        <end position="48"/>
    </location>
</feature>
<evidence type="ECO:0000313" key="3">
    <source>
        <dbReference type="Proteomes" id="UP000031774"/>
    </source>
</evidence>
<dbReference type="HOGENOM" id="CLU_2588372_0_0_11"/>
<keyword evidence="3" id="KW-1185">Reference proteome</keyword>
<feature type="region of interest" description="Disordered" evidence="1">
    <location>
        <begin position="1"/>
        <end position="80"/>
    </location>
</feature>
<dbReference type="STRING" id="362257.SVTN_32615"/>
<organism evidence="2 3">
    <name type="scientific">Streptomyces vietnamensis</name>
    <dbReference type="NCBI Taxonomy" id="362257"/>
    <lineage>
        <taxon>Bacteria</taxon>
        <taxon>Bacillati</taxon>
        <taxon>Actinomycetota</taxon>
        <taxon>Actinomycetes</taxon>
        <taxon>Kitasatosporales</taxon>
        <taxon>Streptomycetaceae</taxon>
        <taxon>Streptomyces</taxon>
    </lineage>
</organism>
<dbReference type="RefSeq" id="WP_041132309.1">
    <property type="nucleotide sequence ID" value="NZ_CP010407.1"/>
</dbReference>
<gene>
    <name evidence="2" type="ORF">SVTN_32615</name>
</gene>
<feature type="compositionally biased region" description="Acidic residues" evidence="1">
    <location>
        <begin position="20"/>
        <end position="33"/>
    </location>
</feature>
<reference evidence="2 3" key="1">
    <citation type="submission" date="2014-12" db="EMBL/GenBank/DDBJ databases">
        <title>Complete genome sequence of Streptomyces vietnamensis strain GIMV4.0001, a genetic manipulable producer of the benzoisochromanequinone antibiotic granaticin.</title>
        <authorList>
            <person name="Deng M.R."/>
            <person name="Guo J."/>
            <person name="Ma L.Y."/>
            <person name="Feng G.D."/>
            <person name="Mo C.Y."/>
            <person name="Zhu H.H."/>
        </authorList>
    </citation>
    <scope>NUCLEOTIDE SEQUENCE [LARGE SCALE GENOMIC DNA]</scope>
    <source>
        <strain evidence="3">GIMV4.0001</strain>
    </source>
</reference>
<sequence>MAEGIRGSRHHVVKQHGNDEADGSQESPEESMDEVATRIPDEVGEAGRRLRSGAARFGKDAPTDREPPPDGGNEAGADHT</sequence>
<name>A0A0B5I700_9ACTN</name>
<dbReference type="KEGG" id="svt:SVTN_32615"/>
<accession>A0A0B5I700</accession>
<feature type="compositionally biased region" description="Basic and acidic residues" evidence="1">
    <location>
        <begin position="57"/>
        <end position="68"/>
    </location>
</feature>
<dbReference type="Proteomes" id="UP000031774">
    <property type="component" value="Chromosome"/>
</dbReference>
<evidence type="ECO:0000313" key="2">
    <source>
        <dbReference type="EMBL" id="AJF68386.1"/>
    </source>
</evidence>